<dbReference type="GO" id="GO:0006556">
    <property type="term" value="P:S-adenosylmethionine biosynthetic process"/>
    <property type="evidence" value="ECO:0007669"/>
    <property type="project" value="InterPro"/>
</dbReference>
<evidence type="ECO:0000256" key="12">
    <source>
        <dbReference type="ARBA" id="ARBA00023285"/>
    </source>
</evidence>
<keyword evidence="9" id="KW-0067">ATP-binding</keyword>
<evidence type="ECO:0000256" key="1">
    <source>
        <dbReference type="ARBA" id="ARBA00001936"/>
    </source>
</evidence>
<evidence type="ECO:0000256" key="8">
    <source>
        <dbReference type="ARBA" id="ARBA00022741"/>
    </source>
</evidence>
<dbReference type="SUPFAM" id="SSF55973">
    <property type="entry name" value="S-adenosylmethionine synthetase"/>
    <property type="match status" value="2"/>
</dbReference>
<dbReference type="Pfam" id="PF02772">
    <property type="entry name" value="S-AdoMet_synt_M"/>
    <property type="match status" value="1"/>
</dbReference>
<name>A0A438GB91_VITVI</name>
<evidence type="ECO:0000256" key="2">
    <source>
        <dbReference type="ARBA" id="ARBA00001941"/>
    </source>
</evidence>
<comment type="subcellular location">
    <subcellularLocation>
        <location evidence="3">Cytoplasm</location>
    </subcellularLocation>
</comment>
<keyword evidence="10" id="KW-0460">Magnesium</keyword>
<sequence>MQAVFISIQHDETITNDKIVVDLKARVIQPVIPEKHLDEKAIFHLNPSGIFCDCGPHGDVGHTDCKIIIDTYRGWGAHDGDTFSGKDPTKMDIFACITIGNGGGFNSFSS</sequence>
<evidence type="ECO:0000256" key="5">
    <source>
        <dbReference type="ARBA" id="ARBA00022563"/>
    </source>
</evidence>
<dbReference type="InterPro" id="IPR022629">
    <property type="entry name" value="S-AdoMet_synt_central"/>
</dbReference>
<dbReference type="GO" id="GO:0006730">
    <property type="term" value="P:one-carbon metabolic process"/>
    <property type="evidence" value="ECO:0007669"/>
    <property type="project" value="UniProtKB-KW"/>
</dbReference>
<keyword evidence="5" id="KW-0554">One-carbon metabolism</keyword>
<evidence type="ECO:0000256" key="11">
    <source>
        <dbReference type="ARBA" id="ARBA00022958"/>
    </source>
</evidence>
<dbReference type="Proteomes" id="UP000288805">
    <property type="component" value="Unassembled WGS sequence"/>
</dbReference>
<evidence type="ECO:0000256" key="10">
    <source>
        <dbReference type="ARBA" id="ARBA00022842"/>
    </source>
</evidence>
<keyword evidence="11" id="KW-0630">Potassium</keyword>
<gene>
    <name evidence="15" type="primary">SAM3</name>
    <name evidence="15" type="ORF">CK203_062782</name>
</gene>
<evidence type="ECO:0000256" key="3">
    <source>
        <dbReference type="ARBA" id="ARBA00004496"/>
    </source>
</evidence>
<keyword evidence="4" id="KW-0963">Cytoplasm</keyword>
<dbReference type="InterPro" id="IPR022636">
    <property type="entry name" value="S-AdoMet_synthetase_sfam"/>
</dbReference>
<dbReference type="InterPro" id="IPR022630">
    <property type="entry name" value="S-AdoMet_synt_C"/>
</dbReference>
<organism evidence="15 16">
    <name type="scientific">Vitis vinifera</name>
    <name type="common">Grape</name>
    <dbReference type="NCBI Taxonomy" id="29760"/>
    <lineage>
        <taxon>Eukaryota</taxon>
        <taxon>Viridiplantae</taxon>
        <taxon>Streptophyta</taxon>
        <taxon>Embryophyta</taxon>
        <taxon>Tracheophyta</taxon>
        <taxon>Spermatophyta</taxon>
        <taxon>Magnoliopsida</taxon>
        <taxon>eudicotyledons</taxon>
        <taxon>Gunneridae</taxon>
        <taxon>Pentapetalae</taxon>
        <taxon>rosids</taxon>
        <taxon>Vitales</taxon>
        <taxon>Vitaceae</taxon>
        <taxon>Viteae</taxon>
        <taxon>Vitis</taxon>
    </lineage>
</organism>
<evidence type="ECO:0000256" key="4">
    <source>
        <dbReference type="ARBA" id="ARBA00022490"/>
    </source>
</evidence>
<dbReference type="InterPro" id="IPR002133">
    <property type="entry name" value="S-AdoMet_synthetase"/>
</dbReference>
<evidence type="ECO:0000259" key="13">
    <source>
        <dbReference type="Pfam" id="PF02772"/>
    </source>
</evidence>
<proteinExistence type="predicted"/>
<dbReference type="AlphaFoldDB" id="A0A438GB91"/>
<dbReference type="Pfam" id="PF02773">
    <property type="entry name" value="S-AdoMet_synt_C"/>
    <property type="match status" value="1"/>
</dbReference>
<dbReference type="EMBL" id="QGNW01000497">
    <property type="protein sequence ID" value="RVW69448.1"/>
    <property type="molecule type" value="Genomic_DNA"/>
</dbReference>
<evidence type="ECO:0000313" key="15">
    <source>
        <dbReference type="EMBL" id="RVW69448.1"/>
    </source>
</evidence>
<feature type="domain" description="S-adenosylmethionine synthetase C-terminal" evidence="14">
    <location>
        <begin position="55"/>
        <end position="96"/>
    </location>
</feature>
<dbReference type="GO" id="GO:0046872">
    <property type="term" value="F:metal ion binding"/>
    <property type="evidence" value="ECO:0007669"/>
    <property type="project" value="UniProtKB-KW"/>
</dbReference>
<dbReference type="PANTHER" id="PTHR11964">
    <property type="entry name" value="S-ADENOSYLMETHIONINE SYNTHETASE"/>
    <property type="match status" value="1"/>
</dbReference>
<dbReference type="GO" id="GO:0005524">
    <property type="term" value="F:ATP binding"/>
    <property type="evidence" value="ECO:0007669"/>
    <property type="project" value="UniProtKB-KW"/>
</dbReference>
<accession>A0A438GB91</accession>
<comment type="cofactor">
    <cofactor evidence="2">
        <name>Co(2+)</name>
        <dbReference type="ChEBI" id="CHEBI:48828"/>
    </cofactor>
</comment>
<protein>
    <submittedName>
        <fullName evidence="15">S-adenosylmethionine synthase 3</fullName>
    </submittedName>
</protein>
<evidence type="ECO:0000259" key="14">
    <source>
        <dbReference type="Pfam" id="PF02773"/>
    </source>
</evidence>
<comment type="cofactor">
    <cofactor evidence="1">
        <name>Mn(2+)</name>
        <dbReference type="ChEBI" id="CHEBI:29035"/>
    </cofactor>
</comment>
<keyword evidence="7" id="KW-0479">Metal-binding</keyword>
<evidence type="ECO:0000313" key="16">
    <source>
        <dbReference type="Proteomes" id="UP000288805"/>
    </source>
</evidence>
<dbReference type="GO" id="GO:0005737">
    <property type="term" value="C:cytoplasm"/>
    <property type="evidence" value="ECO:0007669"/>
    <property type="project" value="UniProtKB-SubCell"/>
</dbReference>
<evidence type="ECO:0000256" key="9">
    <source>
        <dbReference type="ARBA" id="ARBA00022840"/>
    </source>
</evidence>
<comment type="caution">
    <text evidence="15">The sequence shown here is derived from an EMBL/GenBank/DDBJ whole genome shotgun (WGS) entry which is preliminary data.</text>
</comment>
<keyword evidence="8" id="KW-0547">Nucleotide-binding</keyword>
<dbReference type="Gene3D" id="3.30.300.10">
    <property type="match status" value="2"/>
</dbReference>
<reference evidence="15 16" key="1">
    <citation type="journal article" date="2018" name="PLoS Genet.">
        <title>Population sequencing reveals clonal diversity and ancestral inbreeding in the grapevine cultivar Chardonnay.</title>
        <authorList>
            <person name="Roach M.J."/>
            <person name="Johnson D.L."/>
            <person name="Bohlmann J."/>
            <person name="van Vuuren H.J."/>
            <person name="Jones S.J."/>
            <person name="Pretorius I.S."/>
            <person name="Schmidt S.A."/>
            <person name="Borneman A.R."/>
        </authorList>
    </citation>
    <scope>NUCLEOTIDE SEQUENCE [LARGE SCALE GENOMIC DNA]</scope>
    <source>
        <strain evidence="16">cv. Chardonnay</strain>
        <tissue evidence="15">Leaf</tissue>
    </source>
</reference>
<keyword evidence="6" id="KW-0808">Transferase</keyword>
<dbReference type="GO" id="GO:0004478">
    <property type="term" value="F:methionine adenosyltransferase activity"/>
    <property type="evidence" value="ECO:0007669"/>
    <property type="project" value="InterPro"/>
</dbReference>
<keyword evidence="12" id="KW-0170">Cobalt</keyword>
<evidence type="ECO:0000256" key="7">
    <source>
        <dbReference type="ARBA" id="ARBA00022723"/>
    </source>
</evidence>
<evidence type="ECO:0000256" key="6">
    <source>
        <dbReference type="ARBA" id="ARBA00022679"/>
    </source>
</evidence>
<feature type="domain" description="S-adenosylmethionine synthetase central" evidence="13">
    <location>
        <begin position="2"/>
        <end position="51"/>
    </location>
</feature>